<feature type="compositionally biased region" description="Polar residues" evidence="1">
    <location>
        <begin position="1"/>
        <end position="10"/>
    </location>
</feature>
<organism evidence="2 3">
    <name type="scientific">Colletotrichum higginsianum (strain IMI 349063)</name>
    <name type="common">Crucifer anthracnose fungus</name>
    <dbReference type="NCBI Taxonomy" id="759273"/>
    <lineage>
        <taxon>Eukaryota</taxon>
        <taxon>Fungi</taxon>
        <taxon>Dikarya</taxon>
        <taxon>Ascomycota</taxon>
        <taxon>Pezizomycotina</taxon>
        <taxon>Sordariomycetes</taxon>
        <taxon>Hypocreomycetidae</taxon>
        <taxon>Glomerellales</taxon>
        <taxon>Glomerellaceae</taxon>
        <taxon>Colletotrichum</taxon>
        <taxon>Colletotrichum destructivum species complex</taxon>
    </lineage>
</organism>
<protein>
    <submittedName>
        <fullName evidence="2">Uncharacterized protein</fullName>
    </submittedName>
</protein>
<feature type="compositionally biased region" description="Basic and acidic residues" evidence="1">
    <location>
        <begin position="15"/>
        <end position="32"/>
    </location>
</feature>
<gene>
    <name evidence="2" type="ORF">CH063_12696</name>
</gene>
<dbReference type="HOGENOM" id="CLU_2885667_0_0_1"/>
<name>H1VRE5_COLHI</name>
<proteinExistence type="predicted"/>
<sequence>MPVLDTSTNAGVRHAFAERVPQRPEGVEEDRLVGVLDDDSSSSEDEDEGEEGEKDGDDSMDED</sequence>
<evidence type="ECO:0000313" key="3">
    <source>
        <dbReference type="Proteomes" id="UP000007174"/>
    </source>
</evidence>
<dbReference type="EMBL" id="CACQ02005655">
    <property type="protein sequence ID" value="CCF42801.1"/>
    <property type="molecule type" value="Genomic_DNA"/>
</dbReference>
<dbReference type="Proteomes" id="UP000007174">
    <property type="component" value="Unassembled WGS sequence"/>
</dbReference>
<dbReference type="AlphaFoldDB" id="H1VRE5"/>
<reference evidence="3" key="1">
    <citation type="journal article" date="2012" name="Nat. Genet.">
        <title>Lifestyle transitions in plant pathogenic Colletotrichum fungi deciphered by genome and transcriptome analyses.</title>
        <authorList>
            <person name="O'Connell R.J."/>
            <person name="Thon M.R."/>
            <person name="Hacquard S."/>
            <person name="Amyotte S.G."/>
            <person name="Kleemann J."/>
            <person name="Torres M.F."/>
            <person name="Damm U."/>
            <person name="Buiate E.A."/>
            <person name="Epstein L."/>
            <person name="Alkan N."/>
            <person name="Altmueller J."/>
            <person name="Alvarado-Balderrama L."/>
            <person name="Bauser C.A."/>
            <person name="Becker C."/>
            <person name="Birren B.W."/>
            <person name="Chen Z."/>
            <person name="Choi J."/>
            <person name="Crouch J.A."/>
            <person name="Duvick J.P."/>
            <person name="Farman M.A."/>
            <person name="Gan P."/>
            <person name="Heiman D."/>
            <person name="Henrissat B."/>
            <person name="Howard R.J."/>
            <person name="Kabbage M."/>
            <person name="Koch C."/>
            <person name="Kracher B."/>
            <person name="Kubo Y."/>
            <person name="Law A.D."/>
            <person name="Lebrun M.-H."/>
            <person name="Lee Y.-H."/>
            <person name="Miyara I."/>
            <person name="Moore N."/>
            <person name="Neumann U."/>
            <person name="Nordstroem K."/>
            <person name="Panaccione D.G."/>
            <person name="Panstruga R."/>
            <person name="Place M."/>
            <person name="Proctor R.H."/>
            <person name="Prusky D."/>
            <person name="Rech G."/>
            <person name="Reinhardt R."/>
            <person name="Rollins J.A."/>
            <person name="Rounsley S."/>
            <person name="Schardl C.L."/>
            <person name="Schwartz D.C."/>
            <person name="Shenoy N."/>
            <person name="Shirasu K."/>
            <person name="Sikhakolli U.R."/>
            <person name="Stueber K."/>
            <person name="Sukno S.A."/>
            <person name="Sweigard J.A."/>
            <person name="Takano Y."/>
            <person name="Takahara H."/>
            <person name="Trail F."/>
            <person name="van der Does H.C."/>
            <person name="Voll L.M."/>
            <person name="Will I."/>
            <person name="Young S."/>
            <person name="Zeng Q."/>
            <person name="Zhang J."/>
            <person name="Zhou S."/>
            <person name="Dickman M.B."/>
            <person name="Schulze-Lefert P."/>
            <person name="Ver Loren van Themaat E."/>
            <person name="Ma L.-J."/>
            <person name="Vaillancourt L.J."/>
        </authorList>
    </citation>
    <scope>NUCLEOTIDE SEQUENCE [LARGE SCALE GENOMIC DNA]</scope>
    <source>
        <strain evidence="3">IMI 349063</strain>
    </source>
</reference>
<evidence type="ECO:0000313" key="2">
    <source>
        <dbReference type="EMBL" id="CCF42801.1"/>
    </source>
</evidence>
<accession>H1VRE5</accession>
<dbReference type="STRING" id="759273.H1VRE5"/>
<feature type="region of interest" description="Disordered" evidence="1">
    <location>
        <begin position="1"/>
        <end position="63"/>
    </location>
</feature>
<evidence type="ECO:0000256" key="1">
    <source>
        <dbReference type="SAM" id="MobiDB-lite"/>
    </source>
</evidence>
<feature type="compositionally biased region" description="Acidic residues" evidence="1">
    <location>
        <begin position="36"/>
        <end position="63"/>
    </location>
</feature>